<dbReference type="AlphaFoldDB" id="A0A0G4PXB3"/>
<keyword evidence="2" id="KW-1185">Reference proteome</keyword>
<dbReference type="EMBL" id="HG793198">
    <property type="protein sequence ID" value="CRL30953.1"/>
    <property type="molecule type" value="Genomic_DNA"/>
</dbReference>
<evidence type="ECO:0000313" key="2">
    <source>
        <dbReference type="Proteomes" id="UP000053732"/>
    </source>
</evidence>
<dbReference type="Proteomes" id="UP000053732">
    <property type="component" value="Unassembled WGS sequence"/>
</dbReference>
<gene>
    <name evidence="1" type="ORF">PCAMFM013_S065g000003</name>
</gene>
<name>A0A0G4PXB3_PENC3</name>
<reference evidence="1 2" key="1">
    <citation type="journal article" date="2014" name="Nat. Commun.">
        <title>Multiple recent horizontal transfers of a large genomic region in cheese making fungi.</title>
        <authorList>
            <person name="Cheeseman K."/>
            <person name="Ropars J."/>
            <person name="Renault P."/>
            <person name="Dupont J."/>
            <person name="Gouzy J."/>
            <person name="Branca A."/>
            <person name="Abraham A.L."/>
            <person name="Ceppi M."/>
            <person name="Conseiller E."/>
            <person name="Debuchy R."/>
            <person name="Malagnac F."/>
            <person name="Goarin A."/>
            <person name="Silar P."/>
            <person name="Lacoste S."/>
            <person name="Sallet E."/>
            <person name="Bensimon A."/>
            <person name="Giraud T."/>
            <person name="Brygoo Y."/>
        </authorList>
    </citation>
    <scope>NUCLEOTIDE SEQUENCE [LARGE SCALE GENOMIC DNA]</scope>
    <source>
        <strain evidence="2">FM 013</strain>
    </source>
</reference>
<organism evidence="1 2">
    <name type="scientific">Penicillium camemberti (strain FM 013)</name>
    <dbReference type="NCBI Taxonomy" id="1429867"/>
    <lineage>
        <taxon>Eukaryota</taxon>
        <taxon>Fungi</taxon>
        <taxon>Dikarya</taxon>
        <taxon>Ascomycota</taxon>
        <taxon>Pezizomycotina</taxon>
        <taxon>Eurotiomycetes</taxon>
        <taxon>Eurotiomycetidae</taxon>
        <taxon>Eurotiales</taxon>
        <taxon>Aspergillaceae</taxon>
        <taxon>Penicillium</taxon>
    </lineage>
</organism>
<evidence type="ECO:0000313" key="1">
    <source>
        <dbReference type="EMBL" id="CRL30953.1"/>
    </source>
</evidence>
<sequence>MAHELDSYDRHPLARLQRCYHTAKTLDINSTQQTNQTPRLNLDRCRYGSTMQIPATTHGTVDHGGSQCGPEKFEGFVRVQKRSTI</sequence>
<proteinExistence type="predicted"/>
<accession>A0A0G4PXB3</accession>
<protein>
    <submittedName>
        <fullName evidence="1">Str. FM013</fullName>
    </submittedName>
</protein>